<keyword evidence="1" id="KW-0732">Signal</keyword>
<comment type="caution">
    <text evidence="2">The sequence shown here is derived from an EMBL/GenBank/DDBJ whole genome shotgun (WGS) entry which is preliminary data.</text>
</comment>
<evidence type="ECO:0000313" key="3">
    <source>
        <dbReference type="Proteomes" id="UP000446866"/>
    </source>
</evidence>
<protein>
    <recommendedName>
        <fullName evidence="4">DUF3139 domain-containing protein</fullName>
    </recommendedName>
</protein>
<feature type="chain" id="PRO_5038907111" description="DUF3139 domain-containing protein" evidence="1">
    <location>
        <begin position="24"/>
        <end position="126"/>
    </location>
</feature>
<dbReference type="Proteomes" id="UP000446866">
    <property type="component" value="Unassembled WGS sequence"/>
</dbReference>
<accession>A0A845QGV9</accession>
<organism evidence="2 3">
    <name type="scientific">Anaerotruncus colihominis</name>
    <dbReference type="NCBI Taxonomy" id="169435"/>
    <lineage>
        <taxon>Bacteria</taxon>
        <taxon>Bacillati</taxon>
        <taxon>Bacillota</taxon>
        <taxon>Clostridia</taxon>
        <taxon>Eubacteriales</taxon>
        <taxon>Oscillospiraceae</taxon>
        <taxon>Anaerotruncus</taxon>
    </lineage>
</organism>
<dbReference type="EMBL" id="QXWK01000004">
    <property type="protein sequence ID" value="NBH60634.1"/>
    <property type="molecule type" value="Genomic_DNA"/>
</dbReference>
<name>A0A845QGV9_9FIRM</name>
<proteinExistence type="predicted"/>
<evidence type="ECO:0008006" key="4">
    <source>
        <dbReference type="Google" id="ProtNLM"/>
    </source>
</evidence>
<evidence type="ECO:0000256" key="1">
    <source>
        <dbReference type="SAM" id="SignalP"/>
    </source>
</evidence>
<sequence length="126" mass="14807">MNKSTTSMFAVLIIVSLFASAFAAYDIFWKETVKEKELGKLEKGEVFSLRTNKKLVGGIANEEDHSIILSIRYNKNRNRTFEWQIKDYPTEKFAPEEEAFWHDVIDYAEKRITEANVIEVQHFLLW</sequence>
<reference evidence="2 3" key="1">
    <citation type="submission" date="2018-08" db="EMBL/GenBank/DDBJ databases">
        <title>Murine metabolic-syndrome-specific gut microbial biobank.</title>
        <authorList>
            <person name="Liu C."/>
        </authorList>
    </citation>
    <scope>NUCLEOTIDE SEQUENCE [LARGE SCALE GENOMIC DNA]</scope>
    <source>
        <strain evidence="2 3">28</strain>
    </source>
</reference>
<keyword evidence="3" id="KW-1185">Reference proteome</keyword>
<dbReference type="AlphaFoldDB" id="A0A845QGV9"/>
<feature type="signal peptide" evidence="1">
    <location>
        <begin position="1"/>
        <end position="23"/>
    </location>
</feature>
<dbReference type="RefSeq" id="WP_160200934.1">
    <property type="nucleotide sequence ID" value="NZ_QXWK01000004.1"/>
</dbReference>
<gene>
    <name evidence="2" type="ORF">D0435_02965</name>
</gene>
<evidence type="ECO:0000313" key="2">
    <source>
        <dbReference type="EMBL" id="NBH60634.1"/>
    </source>
</evidence>